<evidence type="ECO:0000256" key="4">
    <source>
        <dbReference type="ARBA" id="ARBA00022656"/>
    </source>
</evidence>
<sequence>AANDKTSAWTTRTVRQSCCATPSCAKLYKKLYGTRH</sequence>
<feature type="non-terminal residue" evidence="9">
    <location>
        <position position="1"/>
    </location>
</feature>
<dbReference type="GO" id="GO:0030550">
    <property type="term" value="F:acetylcholine receptor inhibitor activity"/>
    <property type="evidence" value="ECO:0007669"/>
    <property type="project" value="UniProtKB-KW"/>
</dbReference>
<comment type="subcellular location">
    <subcellularLocation>
        <location evidence="1">Secreted</location>
    </subcellularLocation>
</comment>
<evidence type="ECO:0000313" key="9">
    <source>
        <dbReference type="EMBL" id="AFD18509.1"/>
    </source>
</evidence>
<evidence type="ECO:0000256" key="3">
    <source>
        <dbReference type="ARBA" id="ARBA00022525"/>
    </source>
</evidence>
<dbReference type="AlphaFoldDB" id="H9N3U2"/>
<proteinExistence type="inferred from homology"/>
<dbReference type="GO" id="GO:0090729">
    <property type="term" value="F:toxin activity"/>
    <property type="evidence" value="ECO:0007669"/>
    <property type="project" value="UniProtKB-KW"/>
</dbReference>
<evidence type="ECO:0000256" key="6">
    <source>
        <dbReference type="ARBA" id="ARBA00022945"/>
    </source>
</evidence>
<keyword evidence="7" id="KW-1015">Disulfide bond</keyword>
<name>H9N3U2_CONLI</name>
<evidence type="ECO:0000256" key="8">
    <source>
        <dbReference type="ARBA" id="ARBA00023327"/>
    </source>
</evidence>
<dbReference type="GO" id="GO:0005576">
    <property type="term" value="C:extracellular region"/>
    <property type="evidence" value="ECO:0007669"/>
    <property type="project" value="UniProtKB-SubCell"/>
</dbReference>
<accession>H9N3U2</accession>
<keyword evidence="5" id="KW-0528">Neurotoxin</keyword>
<keyword evidence="3" id="KW-0964">Secreted</keyword>
<evidence type="ECO:0000256" key="5">
    <source>
        <dbReference type="ARBA" id="ARBA00022699"/>
    </source>
</evidence>
<dbReference type="GO" id="GO:0035792">
    <property type="term" value="C:host cell postsynaptic membrane"/>
    <property type="evidence" value="ECO:0007669"/>
    <property type="project" value="UniProtKB-KW"/>
</dbReference>
<dbReference type="EMBL" id="JF723444">
    <property type="protein sequence ID" value="AFD18509.1"/>
    <property type="molecule type" value="Genomic_DNA"/>
</dbReference>
<protein>
    <submittedName>
        <fullName evidence="9">Alpha-conotoxin</fullName>
    </submittedName>
</protein>
<keyword evidence="6" id="KW-0008">Acetylcholine receptor inhibiting toxin</keyword>
<comment type="similarity">
    <text evidence="2">Belongs to the conotoxin A superfamily.</text>
</comment>
<dbReference type="Pfam" id="PF07365">
    <property type="entry name" value="Toxin_8"/>
    <property type="match status" value="1"/>
</dbReference>
<keyword evidence="8" id="KW-0629">Postsynaptic neurotoxin</keyword>
<evidence type="ECO:0000256" key="1">
    <source>
        <dbReference type="ARBA" id="ARBA00004613"/>
    </source>
</evidence>
<evidence type="ECO:0000256" key="2">
    <source>
        <dbReference type="ARBA" id="ARBA00006077"/>
    </source>
</evidence>
<evidence type="ECO:0000256" key="7">
    <source>
        <dbReference type="ARBA" id="ARBA00023157"/>
    </source>
</evidence>
<reference evidence="9" key="1">
    <citation type="journal article" date="2012" name="Mol. Biol. Evol.">
        <title>Extensive and continuous duplication facilitates rapid evolution and diversification of gene families.</title>
        <authorList>
            <person name="Chang D."/>
            <person name="Duda T.F.Jr."/>
        </authorList>
    </citation>
    <scope>NUCLEOTIDE SEQUENCE</scope>
    <source>
        <strain evidence="9">LIVI_46</strain>
    </source>
</reference>
<dbReference type="InterPro" id="IPR009958">
    <property type="entry name" value="Conotoxin_a-typ"/>
</dbReference>
<keyword evidence="4" id="KW-0800">Toxin</keyword>
<organism evidence="9">
    <name type="scientific">Conus lividus</name>
    <name type="common">Livid cone</name>
    <dbReference type="NCBI Taxonomy" id="89426"/>
    <lineage>
        <taxon>Eukaryota</taxon>
        <taxon>Metazoa</taxon>
        <taxon>Spiralia</taxon>
        <taxon>Lophotrochozoa</taxon>
        <taxon>Mollusca</taxon>
        <taxon>Gastropoda</taxon>
        <taxon>Caenogastropoda</taxon>
        <taxon>Neogastropoda</taxon>
        <taxon>Conoidea</taxon>
        <taxon>Conidae</taxon>
        <taxon>Conus</taxon>
        <taxon>Lividoconus</taxon>
    </lineage>
</organism>